<feature type="transmembrane region" description="Helical" evidence="2">
    <location>
        <begin position="39"/>
        <end position="58"/>
    </location>
</feature>
<keyword evidence="2" id="KW-1133">Transmembrane helix</keyword>
<organism evidence="3 4">
    <name type="scientific">Rhizobium subbaraonis</name>
    <dbReference type="NCBI Taxonomy" id="908946"/>
    <lineage>
        <taxon>Bacteria</taxon>
        <taxon>Pseudomonadati</taxon>
        <taxon>Pseudomonadota</taxon>
        <taxon>Alphaproteobacteria</taxon>
        <taxon>Hyphomicrobiales</taxon>
        <taxon>Rhizobiaceae</taxon>
        <taxon>Rhizobium/Agrobacterium group</taxon>
        <taxon>Rhizobium</taxon>
    </lineage>
</organism>
<evidence type="ECO:0008006" key="5">
    <source>
        <dbReference type="Google" id="ProtNLM"/>
    </source>
</evidence>
<evidence type="ECO:0000313" key="3">
    <source>
        <dbReference type="EMBL" id="SOC41996.1"/>
    </source>
</evidence>
<sequence length="90" mass="10430">MKFIDPTHPVYRPLWVRLVLVGGCIAWTAVEYYNGQQTWGLIFLVISSYAFAQLLLFYKPPEEQAEKPTEEKLTEDKPVEEKPVGDSREQ</sequence>
<dbReference type="Proteomes" id="UP000219167">
    <property type="component" value="Unassembled WGS sequence"/>
</dbReference>
<reference evidence="3 4" key="1">
    <citation type="submission" date="2017-08" db="EMBL/GenBank/DDBJ databases">
        <authorList>
            <person name="de Groot N.N."/>
        </authorList>
    </citation>
    <scope>NUCLEOTIDE SEQUENCE [LARGE SCALE GENOMIC DNA]</scope>
    <source>
        <strain evidence="3 4">JC85</strain>
    </source>
</reference>
<keyword evidence="2" id="KW-0812">Transmembrane</keyword>
<keyword evidence="2" id="KW-0472">Membrane</keyword>
<dbReference type="EMBL" id="OBQD01000009">
    <property type="protein sequence ID" value="SOC41996.1"/>
    <property type="molecule type" value="Genomic_DNA"/>
</dbReference>
<evidence type="ECO:0000256" key="1">
    <source>
        <dbReference type="SAM" id="MobiDB-lite"/>
    </source>
</evidence>
<protein>
    <recommendedName>
        <fullName evidence="5">DUF3329 domain-containing protein</fullName>
    </recommendedName>
</protein>
<proteinExistence type="predicted"/>
<evidence type="ECO:0000313" key="4">
    <source>
        <dbReference type="Proteomes" id="UP000219167"/>
    </source>
</evidence>
<feature type="transmembrane region" description="Helical" evidence="2">
    <location>
        <begin position="14"/>
        <end position="33"/>
    </location>
</feature>
<dbReference type="RefSeq" id="WP_245423536.1">
    <property type="nucleotide sequence ID" value="NZ_OBQD01000009.1"/>
</dbReference>
<keyword evidence="4" id="KW-1185">Reference proteome</keyword>
<evidence type="ECO:0000256" key="2">
    <source>
        <dbReference type="SAM" id="Phobius"/>
    </source>
</evidence>
<feature type="region of interest" description="Disordered" evidence="1">
    <location>
        <begin position="63"/>
        <end position="90"/>
    </location>
</feature>
<accession>A0A285UMZ7</accession>
<name>A0A285UMZ7_9HYPH</name>
<gene>
    <name evidence="3" type="ORF">SAMN05892877_109172</name>
</gene>
<dbReference type="AlphaFoldDB" id="A0A285UMZ7"/>